<feature type="domain" description="Type II secretion system protein GspF" evidence="7">
    <location>
        <begin position="133"/>
        <end position="264"/>
    </location>
</feature>
<evidence type="ECO:0000313" key="9">
    <source>
        <dbReference type="Proteomes" id="UP001589833"/>
    </source>
</evidence>
<keyword evidence="5 6" id="KW-0472">Membrane</keyword>
<feature type="transmembrane region" description="Helical" evidence="6">
    <location>
        <begin position="6"/>
        <end position="28"/>
    </location>
</feature>
<evidence type="ECO:0000256" key="2">
    <source>
        <dbReference type="ARBA" id="ARBA00022475"/>
    </source>
</evidence>
<dbReference type="Pfam" id="PF00482">
    <property type="entry name" value="T2SSF"/>
    <property type="match status" value="1"/>
</dbReference>
<evidence type="ECO:0000256" key="4">
    <source>
        <dbReference type="ARBA" id="ARBA00022989"/>
    </source>
</evidence>
<proteinExistence type="predicted"/>
<feature type="transmembrane region" description="Helical" evidence="6">
    <location>
        <begin position="277"/>
        <end position="297"/>
    </location>
</feature>
<gene>
    <name evidence="8" type="ORF">ACFFH4_20110</name>
</gene>
<dbReference type="PANTHER" id="PTHR35007">
    <property type="entry name" value="INTEGRAL MEMBRANE PROTEIN-RELATED"/>
    <property type="match status" value="1"/>
</dbReference>
<keyword evidence="9" id="KW-1185">Reference proteome</keyword>
<evidence type="ECO:0000256" key="5">
    <source>
        <dbReference type="ARBA" id="ARBA00023136"/>
    </source>
</evidence>
<evidence type="ECO:0000256" key="6">
    <source>
        <dbReference type="SAM" id="Phobius"/>
    </source>
</evidence>
<evidence type="ECO:0000256" key="1">
    <source>
        <dbReference type="ARBA" id="ARBA00004651"/>
    </source>
</evidence>
<feature type="transmembrane region" description="Helical" evidence="6">
    <location>
        <begin position="251"/>
        <end position="271"/>
    </location>
</feature>
<comment type="caution">
    <text evidence="8">The sequence shown here is derived from an EMBL/GenBank/DDBJ whole genome shotgun (WGS) entry which is preliminary data.</text>
</comment>
<dbReference type="InterPro" id="IPR018076">
    <property type="entry name" value="T2SS_GspF_dom"/>
</dbReference>
<name>A0ABV6NKF3_9BACI</name>
<evidence type="ECO:0000313" key="8">
    <source>
        <dbReference type="EMBL" id="MFC0561254.1"/>
    </source>
</evidence>
<dbReference type="EMBL" id="JBHLTR010000054">
    <property type="protein sequence ID" value="MFC0561254.1"/>
    <property type="molecule type" value="Genomic_DNA"/>
</dbReference>
<dbReference type="RefSeq" id="WP_273842732.1">
    <property type="nucleotide sequence ID" value="NZ_JAQQWT010000005.1"/>
</dbReference>
<dbReference type="PANTHER" id="PTHR35007:SF1">
    <property type="entry name" value="PILUS ASSEMBLY PROTEIN"/>
    <property type="match status" value="1"/>
</dbReference>
<keyword evidence="4 6" id="KW-1133">Transmembrane helix</keyword>
<evidence type="ECO:0000256" key="3">
    <source>
        <dbReference type="ARBA" id="ARBA00022692"/>
    </source>
</evidence>
<evidence type="ECO:0000259" key="7">
    <source>
        <dbReference type="Pfam" id="PF00482"/>
    </source>
</evidence>
<sequence>MIFTYIFILISIYVICRSFVELLQLLLLGDLPRKKILTNYFYGLQGLDKGKKSVVGTLKQKLFPSGENTKLSVWATLFLSLFCVAIGYLFFQNILFAILTGGLGLLYPRVVHKRRKEKHDQAFILQFRDAMLSISSSLKAGSSLQTAFSRCYVDMKKQLDKQKLKPILLELERVNRDFQFGVSVEDTLEKFKERNSYEEVQQFIDGTLITKSKGGNLTEVIENITSMITDKINVQQEIKLATAQKKMEAKILTFFPIVLVVLIMLFNPAYLTPMYQSWVGTSLLFIASLMLIVNYFLAKAITTIEI</sequence>
<organism evidence="8 9">
    <name type="scientific">Halalkalibacter alkalisediminis</name>
    <dbReference type="NCBI Taxonomy" id="935616"/>
    <lineage>
        <taxon>Bacteria</taxon>
        <taxon>Bacillati</taxon>
        <taxon>Bacillota</taxon>
        <taxon>Bacilli</taxon>
        <taxon>Bacillales</taxon>
        <taxon>Bacillaceae</taxon>
        <taxon>Halalkalibacter</taxon>
    </lineage>
</organism>
<reference evidence="8 9" key="1">
    <citation type="submission" date="2024-09" db="EMBL/GenBank/DDBJ databases">
        <authorList>
            <person name="Sun Q."/>
            <person name="Mori K."/>
        </authorList>
    </citation>
    <scope>NUCLEOTIDE SEQUENCE [LARGE SCALE GENOMIC DNA]</scope>
    <source>
        <strain evidence="8 9">NCAIM B.02301</strain>
    </source>
</reference>
<accession>A0ABV6NKF3</accession>
<feature type="transmembrane region" description="Helical" evidence="6">
    <location>
        <begin position="94"/>
        <end position="111"/>
    </location>
</feature>
<dbReference type="Proteomes" id="UP001589833">
    <property type="component" value="Unassembled WGS sequence"/>
</dbReference>
<keyword evidence="2" id="KW-1003">Cell membrane</keyword>
<comment type="subcellular location">
    <subcellularLocation>
        <location evidence="1">Cell membrane</location>
        <topology evidence="1">Multi-pass membrane protein</topology>
    </subcellularLocation>
</comment>
<protein>
    <submittedName>
        <fullName evidence="8">Type II secretion system F family protein</fullName>
    </submittedName>
</protein>
<keyword evidence="3 6" id="KW-0812">Transmembrane</keyword>